<feature type="transmembrane region" description="Helical" evidence="2">
    <location>
        <begin position="196"/>
        <end position="215"/>
    </location>
</feature>
<organism evidence="3 4">
    <name type="scientific">Genlisea aurea</name>
    <dbReference type="NCBI Taxonomy" id="192259"/>
    <lineage>
        <taxon>Eukaryota</taxon>
        <taxon>Viridiplantae</taxon>
        <taxon>Streptophyta</taxon>
        <taxon>Embryophyta</taxon>
        <taxon>Tracheophyta</taxon>
        <taxon>Spermatophyta</taxon>
        <taxon>Magnoliopsida</taxon>
        <taxon>eudicotyledons</taxon>
        <taxon>Gunneridae</taxon>
        <taxon>Pentapetalae</taxon>
        <taxon>asterids</taxon>
        <taxon>lamiids</taxon>
        <taxon>Lamiales</taxon>
        <taxon>Lentibulariaceae</taxon>
        <taxon>Genlisea</taxon>
    </lineage>
</organism>
<dbReference type="PANTHER" id="PTHR43596">
    <property type="entry name" value="ADP,ATP CARRIER PROTEIN"/>
    <property type="match status" value="1"/>
</dbReference>
<dbReference type="AlphaFoldDB" id="S8CU88"/>
<feature type="transmembrane region" description="Helical" evidence="2">
    <location>
        <begin position="94"/>
        <end position="112"/>
    </location>
</feature>
<accession>S8CU88</accession>
<dbReference type="OrthoDB" id="543971at2759"/>
<keyword evidence="4" id="KW-1185">Reference proteome</keyword>
<dbReference type="PANTHER" id="PTHR43596:SF1">
    <property type="entry name" value="ADP,ATP CARRIER PROTEIN"/>
    <property type="match status" value="1"/>
</dbReference>
<feature type="region of interest" description="Disordered" evidence="1">
    <location>
        <begin position="244"/>
        <end position="283"/>
    </location>
</feature>
<evidence type="ECO:0000256" key="2">
    <source>
        <dbReference type="SAM" id="Phobius"/>
    </source>
</evidence>
<comment type="caution">
    <text evidence="3">The sequence shown here is derived from an EMBL/GenBank/DDBJ whole genome shotgun (WGS) entry which is preliminary data.</text>
</comment>
<feature type="transmembrane region" description="Helical" evidence="2">
    <location>
        <begin position="63"/>
        <end position="82"/>
    </location>
</feature>
<evidence type="ECO:0008006" key="5">
    <source>
        <dbReference type="Google" id="ProtNLM"/>
    </source>
</evidence>
<feature type="transmembrane region" description="Helical" evidence="2">
    <location>
        <begin position="302"/>
        <end position="321"/>
    </location>
</feature>
<gene>
    <name evidence="3" type="ORF">M569_04415</name>
</gene>
<feature type="compositionally biased region" description="Basic and acidic residues" evidence="1">
    <location>
        <begin position="244"/>
        <end position="262"/>
    </location>
</feature>
<reference evidence="3 4" key="1">
    <citation type="journal article" date="2013" name="BMC Genomics">
        <title>The miniature genome of a carnivorous plant Genlisea aurea contains a low number of genes and short non-coding sequences.</title>
        <authorList>
            <person name="Leushkin E.V."/>
            <person name="Sutormin R.A."/>
            <person name="Nabieva E.R."/>
            <person name="Penin A.A."/>
            <person name="Kondrashov A.S."/>
            <person name="Logacheva M.D."/>
        </authorList>
    </citation>
    <scope>NUCLEOTIDE SEQUENCE [LARGE SCALE GENOMIC DNA]</scope>
</reference>
<proteinExistence type="predicted"/>
<dbReference type="Proteomes" id="UP000015453">
    <property type="component" value="Unassembled WGS sequence"/>
</dbReference>
<feature type="compositionally biased region" description="Low complexity" evidence="1">
    <location>
        <begin position="270"/>
        <end position="281"/>
    </location>
</feature>
<feature type="transmembrane region" description="Helical" evidence="2">
    <location>
        <begin position="341"/>
        <end position="360"/>
    </location>
</feature>
<keyword evidence="2" id="KW-0812">Transmembrane</keyword>
<feature type="transmembrane region" description="Helical" evidence="2">
    <location>
        <begin position="26"/>
        <end position="43"/>
    </location>
</feature>
<feature type="non-terminal residue" evidence="3">
    <location>
        <position position="407"/>
    </location>
</feature>
<name>S8CU88_9LAMI</name>
<evidence type="ECO:0000313" key="3">
    <source>
        <dbReference type="EMBL" id="EPS70345.1"/>
    </source>
</evidence>
<dbReference type="EMBL" id="AUSU01001715">
    <property type="protein sequence ID" value="EPS70345.1"/>
    <property type="molecule type" value="Genomic_DNA"/>
</dbReference>
<protein>
    <recommendedName>
        <fullName evidence="5">TLC ATP/ADP transporter</fullName>
    </recommendedName>
</protein>
<keyword evidence="2" id="KW-0472">Membrane</keyword>
<keyword evidence="2" id="KW-1133">Transmembrane helix</keyword>
<evidence type="ECO:0000256" key="1">
    <source>
        <dbReference type="SAM" id="MobiDB-lite"/>
    </source>
</evidence>
<feature type="transmembrane region" description="Helical" evidence="2">
    <location>
        <begin position="155"/>
        <end position="175"/>
    </location>
</feature>
<evidence type="ECO:0000313" key="4">
    <source>
        <dbReference type="Proteomes" id="UP000015453"/>
    </source>
</evidence>
<sequence>MIVVNSRMESILSRFVTVRSHETSSLMHSALSFFFILSAYFVVLPLRDEGAISLGLENLPGLFVGSLLLTLVAAPVSTLIFASPNLSKRKALAVVHRIFSFSLVIFFILWFSSKPGNLQPGVKATLPVNSNIKVELKVSIDHTKLANTSSLKIHGYYYISVRIALFLWIALLNLVTVSSTWARVTDVMDSESGSRLFGFIGAGATLGQLCGSLFAAGMAWLGPYLLLVAALLLEFAARSSQGIKRETPRRHTEELSPLRQAEETEELTESKAAASPSASNSTGQPQFGALLDGLRLILSSSYLLQVALFLWLSAVVSSFFYFQKVTVIASSVSSPVDRRRLFAQINSLIAVFILVGQLTITGRILTFAGVTAAICSAPSIAFVNQIALAVRPTWIAVAVCETLRKVM</sequence>